<name>F8F0M3_GRAC1</name>
<feature type="transmembrane region" description="Helical" evidence="6">
    <location>
        <begin position="48"/>
        <end position="70"/>
    </location>
</feature>
<feature type="transmembrane region" description="Helical" evidence="6">
    <location>
        <begin position="292"/>
        <end position="317"/>
    </location>
</feature>
<feature type="transmembrane region" description="Helical" evidence="6">
    <location>
        <begin position="356"/>
        <end position="378"/>
    </location>
</feature>
<keyword evidence="9" id="KW-1185">Reference proteome</keyword>
<feature type="transmembrane region" description="Helical" evidence="6">
    <location>
        <begin position="452"/>
        <end position="473"/>
    </location>
</feature>
<feature type="domain" description="ComEC/Rec2-related protein" evidence="7">
    <location>
        <begin position="212"/>
        <end position="470"/>
    </location>
</feature>
<dbReference type="Pfam" id="PF03772">
    <property type="entry name" value="Competence"/>
    <property type="match status" value="1"/>
</dbReference>
<dbReference type="InterPro" id="IPR004477">
    <property type="entry name" value="ComEC_N"/>
</dbReference>
<dbReference type="NCBIfam" id="TIGR00360">
    <property type="entry name" value="ComEC_N-term"/>
    <property type="match status" value="1"/>
</dbReference>
<evidence type="ECO:0000313" key="9">
    <source>
        <dbReference type="Proteomes" id="UP000000503"/>
    </source>
</evidence>
<dbReference type="eggNOG" id="COG0658">
    <property type="taxonomic scope" value="Bacteria"/>
</dbReference>
<keyword evidence="3 6" id="KW-0812">Transmembrane</keyword>
<protein>
    <submittedName>
        <fullName evidence="8">ComEC/Rec2-related protein</fullName>
    </submittedName>
</protein>
<evidence type="ECO:0000256" key="5">
    <source>
        <dbReference type="ARBA" id="ARBA00023136"/>
    </source>
</evidence>
<feature type="transmembrane region" description="Helical" evidence="6">
    <location>
        <begin position="236"/>
        <end position="255"/>
    </location>
</feature>
<feature type="transmembrane region" description="Helical" evidence="6">
    <location>
        <begin position="261"/>
        <end position="280"/>
    </location>
</feature>
<proteinExistence type="predicted"/>
<evidence type="ECO:0000259" key="7">
    <source>
        <dbReference type="Pfam" id="PF03772"/>
    </source>
</evidence>
<evidence type="ECO:0000256" key="1">
    <source>
        <dbReference type="ARBA" id="ARBA00004651"/>
    </source>
</evidence>
<dbReference type="PANTHER" id="PTHR30619:SF1">
    <property type="entry name" value="RECOMBINATION PROTEIN 2"/>
    <property type="match status" value="1"/>
</dbReference>
<evidence type="ECO:0000313" key="8">
    <source>
        <dbReference type="EMBL" id="AEJ19730.1"/>
    </source>
</evidence>
<feature type="transmembrane region" description="Helical" evidence="6">
    <location>
        <begin position="12"/>
        <end position="36"/>
    </location>
</feature>
<reference evidence="9" key="1">
    <citation type="journal article" date="2013" name="Stand. Genomic Sci.">
        <title>Genome sequence of the thermophilic fresh-water bacterium Spirochaeta caldaria type strain (H1(T)), reclassification of Spirochaeta caldaria, Spirochaeta stenostrepta, and Spirochaeta zuelzerae in the genus Treponema as Treponema caldaria comb. nov., Treponema stenostrepta comb. nov., and Treponema zuelzerae comb. nov., and emendation of the genus Treponema.</title>
        <authorList>
            <person name="Abt B."/>
            <person name="Goker M."/>
            <person name="Scheuner C."/>
            <person name="Han C."/>
            <person name="Lu M."/>
            <person name="Misra M."/>
            <person name="Lapidus A."/>
            <person name="Nolan M."/>
            <person name="Lucas S."/>
            <person name="Hammon N."/>
            <person name="Deshpande S."/>
            <person name="Cheng J.F."/>
            <person name="Tapia R."/>
            <person name="Goodwin L.A."/>
            <person name="Pitluck S."/>
            <person name="Liolios K."/>
            <person name="Pagani I."/>
            <person name="Ivanova N."/>
            <person name="Mavromatis K."/>
            <person name="Mikhailova N."/>
            <person name="Huntemann M."/>
            <person name="Pati A."/>
            <person name="Chen A."/>
            <person name="Palaniappan K."/>
            <person name="Land M."/>
            <person name="Hauser L."/>
            <person name="Jeffries C.D."/>
            <person name="Rohde M."/>
            <person name="Spring S."/>
            <person name="Gronow S."/>
            <person name="Detter J.C."/>
            <person name="Bristow J."/>
            <person name="Eisen J.A."/>
            <person name="Markowitz V."/>
            <person name="Hugenholtz P."/>
            <person name="Kyrpides N.C."/>
            <person name="Woyke T."/>
            <person name="Klenk H.P."/>
        </authorList>
    </citation>
    <scope>NUCLEOTIDE SEQUENCE</scope>
    <source>
        <strain evidence="9">ATCC 51460 / DSM 7334 / H1</strain>
    </source>
</reference>
<dbReference type="AlphaFoldDB" id="F8F0M3"/>
<accession>F8F0M3</accession>
<gene>
    <name evidence="8" type="ordered locus">Spica_1587</name>
</gene>
<organism evidence="8 9">
    <name type="scientific">Gracilinema caldarium (strain ATCC 51460 / DSM 7334 / H1)</name>
    <name type="common">Treponema caldarium</name>
    <dbReference type="NCBI Taxonomy" id="744872"/>
    <lineage>
        <taxon>Bacteria</taxon>
        <taxon>Pseudomonadati</taxon>
        <taxon>Spirochaetota</taxon>
        <taxon>Spirochaetia</taxon>
        <taxon>Spirochaetales</taxon>
        <taxon>Breznakiellaceae</taxon>
        <taxon>Gracilinema</taxon>
    </lineage>
</organism>
<dbReference type="GO" id="GO:0005886">
    <property type="term" value="C:plasma membrane"/>
    <property type="evidence" value="ECO:0007669"/>
    <property type="project" value="UniProtKB-SubCell"/>
</dbReference>
<evidence type="ECO:0000256" key="6">
    <source>
        <dbReference type="SAM" id="Phobius"/>
    </source>
</evidence>
<sequence length="485" mass="53309">MFYGGISGLIPLSRVCYVFFIVFIVVVTLTGFLKALAVVMPHDVQRNIFYYVKIILVVSVGSSIGIVALYREKQALFISPMPVKSIQKIHLTMRTDFRLLPKGNLSGQGTVHFCEDATGKRISARGVINLIVSDSLSQLHSFAGQGSSLVVEGSLLPCKHDGGDDLSVPTFYVQRVIQANTPKGLEYMRFVIRKTLWESFRNQVWAGFAIALLLGVRDDLDQEVSLLFHRAGSAHVLALSGMHIGIIAAFLAFLLRRPLGVRPSSVVSLIVLFLYVNLVGFQPSLIRSLIMYMLLMFCFFKGISTSFISVIALSFLIQLFLDPLGMASLSAILSYSALVGIVLLGPPILNVLKGWVPLPLAGALATSLGAFTVTAPLVTAYFGVLYPIGILAGSILGLIVSLFMLGSILFLVFFSFLPMISALIGVVLAYIYKFQLIMLRKFADYSFEIKQVHWSLVVIFSIAMTALFVYGHYRGKEKRTISSFT</sequence>
<dbReference type="KEGG" id="scd:Spica_1587"/>
<feature type="transmembrane region" description="Helical" evidence="6">
    <location>
        <begin position="410"/>
        <end position="432"/>
    </location>
</feature>
<feature type="transmembrane region" description="Helical" evidence="6">
    <location>
        <begin position="384"/>
        <end position="403"/>
    </location>
</feature>
<dbReference type="InterPro" id="IPR052159">
    <property type="entry name" value="Competence_DNA_uptake"/>
</dbReference>
<keyword evidence="5 6" id="KW-0472">Membrane</keyword>
<dbReference type="EMBL" id="CP002868">
    <property type="protein sequence ID" value="AEJ19730.1"/>
    <property type="molecule type" value="Genomic_DNA"/>
</dbReference>
<dbReference type="Proteomes" id="UP000000503">
    <property type="component" value="Chromosome"/>
</dbReference>
<keyword evidence="2" id="KW-1003">Cell membrane</keyword>
<dbReference type="HOGENOM" id="CLU_036608_0_0_12"/>
<evidence type="ECO:0000256" key="2">
    <source>
        <dbReference type="ARBA" id="ARBA00022475"/>
    </source>
</evidence>
<keyword evidence="4 6" id="KW-1133">Transmembrane helix</keyword>
<dbReference type="STRING" id="744872.Spica_1587"/>
<evidence type="ECO:0000256" key="3">
    <source>
        <dbReference type="ARBA" id="ARBA00022692"/>
    </source>
</evidence>
<feature type="transmembrane region" description="Helical" evidence="6">
    <location>
        <begin position="323"/>
        <end position="344"/>
    </location>
</feature>
<dbReference type="PANTHER" id="PTHR30619">
    <property type="entry name" value="DNA INTERNALIZATION/COMPETENCE PROTEIN COMEC/REC2"/>
    <property type="match status" value="1"/>
</dbReference>
<evidence type="ECO:0000256" key="4">
    <source>
        <dbReference type="ARBA" id="ARBA00022989"/>
    </source>
</evidence>
<comment type="subcellular location">
    <subcellularLocation>
        <location evidence="1">Cell membrane</location>
        <topology evidence="1">Multi-pass membrane protein</topology>
    </subcellularLocation>
</comment>